<dbReference type="AlphaFoldDB" id="A0A558DI03"/>
<keyword evidence="2" id="KW-1185">Reference proteome</keyword>
<protein>
    <submittedName>
        <fullName evidence="1">Uncharacterized protein</fullName>
    </submittedName>
</protein>
<evidence type="ECO:0000313" key="2">
    <source>
        <dbReference type="Proteomes" id="UP000320011"/>
    </source>
</evidence>
<name>A0A558DI03_9PSEU</name>
<proteinExistence type="predicted"/>
<sequence length="326" mass="35837">MDTNVILFQVNGRDDDLLRGAAPAKAEDAVRQAWRQVQEERPIQAAEITRVHSIWQASRMDRVFLAGTFRGAEYTYQFDRPKGDDWSEAFEFAGKVMARAGELMELERGTETFLKAEKDGEWLPILHTYDGPLKIYASLPLADGRLHVGFAKTTIMPNGRIGMSHLLRNRFEEMSEAEFFEFAGEALGNLKRGLSFTGHSDEEKGLLLTLERRDNNLCAGSAIVLGDFHEKTAEKVGEDKLIVGLISPDHIYVAGASSGWVEEIKGWVRTSPDTSGDLVPSALLIDGPGSMEIIAERPTGRVPADTPTGRGQLVAGVLSMCRSSGV</sequence>
<organism evidence="1 2">
    <name type="scientific">Amycolatopsis rhizosphaerae</name>
    <dbReference type="NCBI Taxonomy" id="2053003"/>
    <lineage>
        <taxon>Bacteria</taxon>
        <taxon>Bacillati</taxon>
        <taxon>Actinomycetota</taxon>
        <taxon>Actinomycetes</taxon>
        <taxon>Pseudonocardiales</taxon>
        <taxon>Pseudonocardiaceae</taxon>
        <taxon>Amycolatopsis</taxon>
    </lineage>
</organism>
<dbReference type="Proteomes" id="UP000320011">
    <property type="component" value="Unassembled WGS sequence"/>
</dbReference>
<accession>A0A558DI03</accession>
<dbReference type="OrthoDB" id="4515757at2"/>
<gene>
    <name evidence="1" type="ORF">FNH05_04170</name>
</gene>
<reference evidence="1 2" key="1">
    <citation type="submission" date="2019-07" db="EMBL/GenBank/DDBJ databases">
        <authorList>
            <person name="Duangmal K."/>
            <person name="Teo W.F.A."/>
        </authorList>
    </citation>
    <scope>NUCLEOTIDE SEQUENCE [LARGE SCALE GENOMIC DNA]</scope>
    <source>
        <strain evidence="1 2">TBRC 6029</strain>
    </source>
</reference>
<dbReference type="RefSeq" id="WP_144585927.1">
    <property type="nucleotide sequence ID" value="NZ_VJWX01000021.1"/>
</dbReference>
<comment type="caution">
    <text evidence="1">The sequence shown here is derived from an EMBL/GenBank/DDBJ whole genome shotgun (WGS) entry which is preliminary data.</text>
</comment>
<reference evidence="1 2" key="2">
    <citation type="submission" date="2019-08" db="EMBL/GenBank/DDBJ databases">
        <title>Amycolatopsis acidicola sp. nov., isolated from peat swamp forest soil.</title>
        <authorList>
            <person name="Srisuk N."/>
        </authorList>
    </citation>
    <scope>NUCLEOTIDE SEQUENCE [LARGE SCALE GENOMIC DNA]</scope>
    <source>
        <strain evidence="1 2">TBRC 6029</strain>
    </source>
</reference>
<evidence type="ECO:0000313" key="1">
    <source>
        <dbReference type="EMBL" id="TVT60573.1"/>
    </source>
</evidence>
<dbReference type="EMBL" id="VJWX01000021">
    <property type="protein sequence ID" value="TVT60573.1"/>
    <property type="molecule type" value="Genomic_DNA"/>
</dbReference>